<keyword evidence="14 38" id="KW-0812">Transmembrane</keyword>
<evidence type="ECO:0000256" key="1">
    <source>
        <dbReference type="ARBA" id="ARBA00001143"/>
    </source>
</evidence>
<keyword evidence="40" id="KW-1185">Reference proteome</keyword>
<comment type="function">
    <text evidence="35">Catalyzes the conversion of prostaglandin H2 (PGH2) to thromboxane A2 (TXA2), a potent inducer of blood vessel constriction and platelet aggregation. Also cleaves PGH2 to 12-hydroxy-heptadecatrienoicacid (12-HHT) and malondialdehyde, which is known to act as a mediator of DNA damage. 12-HHT and malondialdehyde are formed stoichiometrically in the same amounts as TXA2. Additionally, displays dehydratase activity, toward (15S)-hydroperoxy-(5Z,8Z,11Z,13E)-eicosatetraenoate (15(S)-HPETE) producing 15-KETE and 15-HETE.</text>
</comment>
<keyword evidence="23" id="KW-0443">Lipid metabolism</keyword>
<evidence type="ECO:0000256" key="33">
    <source>
        <dbReference type="ARBA" id="ARBA00040834"/>
    </source>
</evidence>
<comment type="catalytic activity">
    <reaction evidence="2">
        <text>a hydroperoxyeicosatetraenoate = an oxoeicosatetraenoate + H2O</text>
        <dbReference type="Rhea" id="RHEA:55556"/>
        <dbReference type="ChEBI" id="CHEBI:15377"/>
        <dbReference type="ChEBI" id="CHEBI:59720"/>
        <dbReference type="ChEBI" id="CHEBI:131859"/>
        <dbReference type="EC" id="4.2.1.152"/>
    </reaction>
    <physiologicalReaction direction="left-to-right" evidence="2">
        <dbReference type="Rhea" id="RHEA:55557"/>
    </physiologicalReaction>
</comment>
<evidence type="ECO:0000256" key="16">
    <source>
        <dbReference type="ARBA" id="ARBA00022824"/>
    </source>
</evidence>
<dbReference type="EMBL" id="JARKIK010000029">
    <property type="protein sequence ID" value="KAK8742179.1"/>
    <property type="molecule type" value="Genomic_DNA"/>
</dbReference>
<evidence type="ECO:0000256" key="34">
    <source>
        <dbReference type="ARBA" id="ARBA00042726"/>
    </source>
</evidence>
<evidence type="ECO:0000256" key="29">
    <source>
        <dbReference type="ARBA" id="ARBA00036380"/>
    </source>
</evidence>
<dbReference type="PANTHER" id="PTHR24302:SF47">
    <property type="entry name" value="CYTOCHROME P450"/>
    <property type="match status" value="1"/>
</dbReference>
<comment type="catalytic activity">
    <reaction evidence="31">
        <text>prostaglandin H2 = thromboxane A2</text>
        <dbReference type="Rhea" id="RHEA:17137"/>
        <dbReference type="ChEBI" id="CHEBI:57405"/>
        <dbReference type="ChEBI" id="CHEBI:57445"/>
        <dbReference type="EC" id="5.3.99.5"/>
    </reaction>
    <physiologicalReaction direction="left-to-right" evidence="31">
        <dbReference type="Rhea" id="RHEA:17138"/>
    </physiologicalReaction>
</comment>
<dbReference type="PRINTS" id="PR00385">
    <property type="entry name" value="P450"/>
</dbReference>
<evidence type="ECO:0000256" key="5">
    <source>
        <dbReference type="ARBA" id="ARBA00004406"/>
    </source>
</evidence>
<feature type="transmembrane region" description="Helical" evidence="38">
    <location>
        <begin position="225"/>
        <end position="243"/>
    </location>
</feature>
<keyword evidence="17" id="KW-0276">Fatty acid metabolism</keyword>
<evidence type="ECO:0000256" key="19">
    <source>
        <dbReference type="ARBA" id="ARBA00022989"/>
    </source>
</evidence>
<evidence type="ECO:0000256" key="8">
    <source>
        <dbReference type="ARBA" id="ARBA00011245"/>
    </source>
</evidence>
<comment type="subcellular location">
    <subcellularLocation>
        <location evidence="6">Endoplasmic reticulum membrane</location>
        <topology evidence="6">Multi-pass membrane protein</topology>
    </subcellularLocation>
    <subcellularLocation>
        <location evidence="5">Endoplasmic reticulum membrane</location>
        <topology evidence="5">Peripheral membrane protein</topology>
    </subcellularLocation>
    <subcellularLocation>
        <location evidence="4">Microsome membrane</location>
        <topology evidence="4">Peripheral membrane protein</topology>
    </subcellularLocation>
</comment>
<dbReference type="PANTHER" id="PTHR24302">
    <property type="entry name" value="CYTOCHROME P450 FAMILY 3"/>
    <property type="match status" value="1"/>
</dbReference>
<evidence type="ECO:0000256" key="36">
    <source>
        <dbReference type="PIRSR" id="PIRSR602401-1"/>
    </source>
</evidence>
<dbReference type="EC" id="5.3.99.5" evidence="32"/>
<evidence type="ECO:0000256" key="15">
    <source>
        <dbReference type="ARBA" id="ARBA00022723"/>
    </source>
</evidence>
<dbReference type="GO" id="GO:0020037">
    <property type="term" value="F:heme binding"/>
    <property type="evidence" value="ECO:0007669"/>
    <property type="project" value="InterPro"/>
</dbReference>
<keyword evidence="22 37" id="KW-0503">Monooxygenase</keyword>
<dbReference type="FunFam" id="1.10.630.10:FF:000042">
    <property type="entry name" value="Cytochrome P450"/>
    <property type="match status" value="1"/>
</dbReference>
<evidence type="ECO:0000256" key="31">
    <source>
        <dbReference type="ARBA" id="ARBA00036475"/>
    </source>
</evidence>
<comment type="similarity">
    <text evidence="7 37">Belongs to the cytochrome P450 family.</text>
</comment>
<dbReference type="InterPro" id="IPR002401">
    <property type="entry name" value="Cyt_P450_E_grp-I"/>
</dbReference>
<evidence type="ECO:0000256" key="21">
    <source>
        <dbReference type="ARBA" id="ARBA00023004"/>
    </source>
</evidence>
<gene>
    <name evidence="39" type="ORF">OTU49_002159</name>
</gene>
<dbReference type="GO" id="GO:0016705">
    <property type="term" value="F:oxidoreductase activity, acting on paired donors, with incorporation or reduction of molecular oxygen"/>
    <property type="evidence" value="ECO:0007669"/>
    <property type="project" value="InterPro"/>
</dbReference>
<comment type="caution">
    <text evidence="39">The sequence shown here is derived from an EMBL/GenBank/DDBJ whole genome shotgun (WGS) entry which is preliminary data.</text>
</comment>
<evidence type="ECO:0000256" key="20">
    <source>
        <dbReference type="ARBA" id="ARBA00023002"/>
    </source>
</evidence>
<keyword evidence="26" id="KW-0413">Isomerase</keyword>
<dbReference type="Pfam" id="PF00067">
    <property type="entry name" value="p450"/>
    <property type="match status" value="1"/>
</dbReference>
<comment type="catalytic activity">
    <reaction evidence="30">
        <text>prostaglandin H2 = (12S)-hydroxy-(5Z,8E,10E)-heptadecatrienoate + malonaldehyde</text>
        <dbReference type="Rhea" id="RHEA:48644"/>
        <dbReference type="ChEBI" id="CHEBI:57405"/>
        <dbReference type="ChEBI" id="CHEBI:90694"/>
        <dbReference type="ChEBI" id="CHEBI:566274"/>
    </reaction>
</comment>
<evidence type="ECO:0000256" key="26">
    <source>
        <dbReference type="ARBA" id="ARBA00023235"/>
    </source>
</evidence>
<feature type="binding site" description="axial binding residue" evidence="36">
    <location>
        <position position="471"/>
    </location>
    <ligand>
        <name>heme</name>
        <dbReference type="ChEBI" id="CHEBI:30413"/>
    </ligand>
    <ligandPart>
        <name>Fe</name>
        <dbReference type="ChEBI" id="CHEBI:18248"/>
    </ligandPart>
</feature>
<keyword evidence="25" id="KW-0275">Fatty acid biosynthesis</keyword>
<name>A0AAW0XP33_CHEQU</name>
<evidence type="ECO:0000256" key="17">
    <source>
        <dbReference type="ARBA" id="ARBA00022832"/>
    </source>
</evidence>
<evidence type="ECO:0000256" key="23">
    <source>
        <dbReference type="ARBA" id="ARBA00023098"/>
    </source>
</evidence>
<dbReference type="Gene3D" id="1.10.630.10">
    <property type="entry name" value="Cytochrome P450"/>
    <property type="match status" value="1"/>
</dbReference>
<keyword evidence="16" id="KW-0256">Endoplasmic reticulum</keyword>
<evidence type="ECO:0000256" key="4">
    <source>
        <dbReference type="ARBA" id="ARBA00004174"/>
    </source>
</evidence>
<dbReference type="Proteomes" id="UP001445076">
    <property type="component" value="Unassembled WGS sequence"/>
</dbReference>
<dbReference type="GO" id="GO:0004796">
    <property type="term" value="F:thromboxane-A synthase activity"/>
    <property type="evidence" value="ECO:0007669"/>
    <property type="project" value="UniProtKB-EC"/>
</dbReference>
<keyword evidence="19 38" id="KW-1133">Transmembrane helix</keyword>
<evidence type="ECO:0000313" key="39">
    <source>
        <dbReference type="EMBL" id="KAK8742179.1"/>
    </source>
</evidence>
<evidence type="ECO:0000256" key="35">
    <source>
        <dbReference type="ARBA" id="ARBA00054825"/>
    </source>
</evidence>
<comment type="catalytic activity">
    <reaction evidence="29">
        <text>(15S)-hydroperoxy-(5Z,8Z,11Z,13E)-eicosatetraenoate + AH2 = (15S)-hydroxy-(5Z,8Z,11Z,13E)-eicosatetraenoate + A + H2O</text>
        <dbReference type="Rhea" id="RHEA:48856"/>
        <dbReference type="ChEBI" id="CHEBI:13193"/>
        <dbReference type="ChEBI" id="CHEBI:15377"/>
        <dbReference type="ChEBI" id="CHEBI:17499"/>
        <dbReference type="ChEBI" id="CHEBI:57409"/>
        <dbReference type="ChEBI" id="CHEBI:57446"/>
    </reaction>
    <physiologicalReaction direction="left-to-right" evidence="29">
        <dbReference type="Rhea" id="RHEA:48857"/>
    </physiologicalReaction>
</comment>
<evidence type="ECO:0000256" key="7">
    <source>
        <dbReference type="ARBA" id="ARBA00010617"/>
    </source>
</evidence>
<dbReference type="InterPro" id="IPR050705">
    <property type="entry name" value="Cytochrome_P450_3A"/>
</dbReference>
<keyword evidence="13 36" id="KW-0349">Heme</keyword>
<reference evidence="39 40" key="1">
    <citation type="journal article" date="2024" name="BMC Genomics">
        <title>Genome assembly of redclaw crayfish (Cherax quadricarinatus) provides insights into its immune adaptation and hypoxia tolerance.</title>
        <authorList>
            <person name="Liu Z."/>
            <person name="Zheng J."/>
            <person name="Li H."/>
            <person name="Fang K."/>
            <person name="Wang S."/>
            <person name="He J."/>
            <person name="Zhou D."/>
            <person name="Weng S."/>
            <person name="Chi M."/>
            <person name="Gu Z."/>
            <person name="He J."/>
            <person name="Li F."/>
            <person name="Wang M."/>
        </authorList>
    </citation>
    <scope>NUCLEOTIDE SEQUENCE [LARGE SCALE GENOMIC DNA]</scope>
    <source>
        <strain evidence="39">ZL_2023a</strain>
    </source>
</reference>
<accession>A0AAW0XP33</accession>
<evidence type="ECO:0000256" key="25">
    <source>
        <dbReference type="ARBA" id="ARBA00023160"/>
    </source>
</evidence>
<dbReference type="GO" id="GO:0001516">
    <property type="term" value="P:prostaglandin biosynthetic process"/>
    <property type="evidence" value="ECO:0007669"/>
    <property type="project" value="UniProtKB-KW"/>
</dbReference>
<evidence type="ECO:0000256" key="10">
    <source>
        <dbReference type="ARBA" id="ARBA00022501"/>
    </source>
</evidence>
<dbReference type="InterPro" id="IPR001128">
    <property type="entry name" value="Cyt_P450"/>
</dbReference>
<comment type="catalytic activity">
    <reaction evidence="1">
        <text>(15S)-hydroperoxy-(5Z,8Z,11Z,13E)-eicosatetraenoate = 15-oxo-(5Z,8Z,11Z,13E)-eicosatetraenoate + H2O</text>
        <dbReference type="Rhea" id="RHEA:48636"/>
        <dbReference type="ChEBI" id="CHEBI:15377"/>
        <dbReference type="ChEBI" id="CHEBI:57410"/>
        <dbReference type="ChEBI" id="CHEBI:57446"/>
    </reaction>
    <physiologicalReaction direction="left-to-right" evidence="1">
        <dbReference type="Rhea" id="RHEA:48637"/>
    </physiologicalReaction>
</comment>
<keyword evidence="18" id="KW-0492">Microsome</keyword>
<evidence type="ECO:0000256" key="13">
    <source>
        <dbReference type="ARBA" id="ARBA00022617"/>
    </source>
</evidence>
<evidence type="ECO:0000256" key="22">
    <source>
        <dbReference type="ARBA" id="ARBA00023033"/>
    </source>
</evidence>
<dbReference type="SUPFAM" id="SSF48264">
    <property type="entry name" value="Cytochrome P450"/>
    <property type="match status" value="1"/>
</dbReference>
<dbReference type="PRINTS" id="PR00463">
    <property type="entry name" value="EP450I"/>
</dbReference>
<keyword evidence="12" id="KW-0643">Prostaglandin biosynthesis</keyword>
<dbReference type="AlphaFoldDB" id="A0AAW0XP33"/>
<keyword evidence="15 36" id="KW-0479">Metal-binding</keyword>
<keyword evidence="24 38" id="KW-0472">Membrane</keyword>
<evidence type="ECO:0000256" key="2">
    <source>
        <dbReference type="ARBA" id="ARBA00001719"/>
    </source>
</evidence>
<evidence type="ECO:0000256" key="14">
    <source>
        <dbReference type="ARBA" id="ARBA00022692"/>
    </source>
</evidence>
<evidence type="ECO:0000256" key="32">
    <source>
        <dbReference type="ARBA" id="ARBA00038872"/>
    </source>
</evidence>
<evidence type="ECO:0000256" key="38">
    <source>
        <dbReference type="SAM" id="Phobius"/>
    </source>
</evidence>
<evidence type="ECO:0000256" key="27">
    <source>
        <dbReference type="ARBA" id="ARBA00023239"/>
    </source>
</evidence>
<keyword evidence="20 37" id="KW-0560">Oxidoreductase</keyword>
<keyword evidence="27" id="KW-0456">Lyase</keyword>
<dbReference type="InterPro" id="IPR017972">
    <property type="entry name" value="Cyt_P450_CS"/>
</dbReference>
<keyword evidence="11" id="KW-0444">Lipid biosynthesis</keyword>
<comment type="subunit">
    <text evidence="8">Monomer.</text>
</comment>
<organism evidence="39 40">
    <name type="scientific">Cherax quadricarinatus</name>
    <name type="common">Australian red claw crayfish</name>
    <dbReference type="NCBI Taxonomy" id="27406"/>
    <lineage>
        <taxon>Eukaryota</taxon>
        <taxon>Metazoa</taxon>
        <taxon>Ecdysozoa</taxon>
        <taxon>Arthropoda</taxon>
        <taxon>Crustacea</taxon>
        <taxon>Multicrustacea</taxon>
        <taxon>Malacostraca</taxon>
        <taxon>Eumalacostraca</taxon>
        <taxon>Eucarida</taxon>
        <taxon>Decapoda</taxon>
        <taxon>Pleocyemata</taxon>
        <taxon>Astacidea</taxon>
        <taxon>Parastacoidea</taxon>
        <taxon>Parastacidae</taxon>
        <taxon>Cherax</taxon>
    </lineage>
</organism>
<keyword evidence="10" id="KW-0644">Prostaglandin metabolism</keyword>
<dbReference type="InterPro" id="IPR036396">
    <property type="entry name" value="Cyt_P450_sf"/>
</dbReference>
<sequence>MGPVDIVSNPYGLLAATFLLYVAYWLVQRRRQHAVFSQLGIPYVKPHIIYGSNDVLRKPGILVTDFIGQYIQKYGKVFGFYIGSKPMLVVADLDLIRQVLVKDFHNFSNRPKLVVRAQPVVDTVVGLRDQRWKDVRSVLAPTFSMVKMKCMAGIMNQKIDELLTIIAETHARGEPVEWYSTFQGLTLDVISECALAMKTDCQRNQDKDKFFVAVKAFLKNAINPAVLLALYFPFFANFLSYASNKLVLSGRMTQMIVEHLKTVISIRRRDLSTKYIDVLQLMLEAAESRVDNSGDGVETNEAALASDKERPKQTLLTDGEIIANAWVFLLGGFETTANTLTYTTYLLATHPETQERLYEEICNAFQTDDQLTYEQVKELKYLEEVLSESLRLYPPVVNFVTRECAQDFKLGDYMVPKDMTIVVPIWQLHRDPEQWPQPDKFDPDRFSSDAKATETRHPMSYIPFGAGPRNCPGMRFAQLEAKLALARIVKNYRLEVCEGTPRPLTFTIPTVAINPATPVYIKAVPRESNLKSS</sequence>
<evidence type="ECO:0000256" key="9">
    <source>
        <dbReference type="ARBA" id="ARBA00013084"/>
    </source>
</evidence>
<dbReference type="GO" id="GO:0005789">
    <property type="term" value="C:endoplasmic reticulum membrane"/>
    <property type="evidence" value="ECO:0007669"/>
    <property type="project" value="UniProtKB-SubCell"/>
</dbReference>
<feature type="transmembrane region" description="Helical" evidence="38">
    <location>
        <begin position="6"/>
        <end position="27"/>
    </location>
</feature>
<evidence type="ECO:0000256" key="37">
    <source>
        <dbReference type="RuleBase" id="RU000461"/>
    </source>
</evidence>
<evidence type="ECO:0000256" key="30">
    <source>
        <dbReference type="ARBA" id="ARBA00036424"/>
    </source>
</evidence>
<dbReference type="PROSITE" id="PS00086">
    <property type="entry name" value="CYTOCHROME_P450"/>
    <property type="match status" value="1"/>
</dbReference>
<dbReference type="GO" id="GO:0106256">
    <property type="term" value="F:hydroperoxy icosatetraenoate dehydratase activity"/>
    <property type="evidence" value="ECO:0007669"/>
    <property type="project" value="UniProtKB-EC"/>
</dbReference>
<evidence type="ECO:0000256" key="11">
    <source>
        <dbReference type="ARBA" id="ARBA00022516"/>
    </source>
</evidence>
<keyword evidence="21 36" id="KW-0408">Iron</keyword>
<evidence type="ECO:0000256" key="3">
    <source>
        <dbReference type="ARBA" id="ARBA00001971"/>
    </source>
</evidence>
<evidence type="ECO:0000256" key="18">
    <source>
        <dbReference type="ARBA" id="ARBA00022848"/>
    </source>
</evidence>
<dbReference type="CDD" id="cd11055">
    <property type="entry name" value="CYP3A-like"/>
    <property type="match status" value="1"/>
</dbReference>
<dbReference type="EC" id="4.2.1.152" evidence="9"/>
<proteinExistence type="inferred from homology"/>
<evidence type="ECO:0000313" key="40">
    <source>
        <dbReference type="Proteomes" id="UP001445076"/>
    </source>
</evidence>
<protein>
    <recommendedName>
        <fullName evidence="33">Thromboxane-A synthase</fullName>
        <ecNumber evidence="9">4.2.1.152</ecNumber>
        <ecNumber evidence="32">5.3.99.5</ecNumber>
    </recommendedName>
    <alternativeName>
        <fullName evidence="34">Cytochrome P450 5A1</fullName>
    </alternativeName>
    <alternativeName>
        <fullName evidence="28">Hydroperoxy icosatetraenoate dehydratase</fullName>
    </alternativeName>
</protein>
<comment type="cofactor">
    <cofactor evidence="3 36">
        <name>heme</name>
        <dbReference type="ChEBI" id="CHEBI:30413"/>
    </cofactor>
</comment>
<evidence type="ECO:0000256" key="6">
    <source>
        <dbReference type="ARBA" id="ARBA00004477"/>
    </source>
</evidence>
<evidence type="ECO:0000256" key="12">
    <source>
        <dbReference type="ARBA" id="ARBA00022585"/>
    </source>
</evidence>
<dbReference type="GO" id="GO:0005506">
    <property type="term" value="F:iron ion binding"/>
    <property type="evidence" value="ECO:0007669"/>
    <property type="project" value="InterPro"/>
</dbReference>
<evidence type="ECO:0000256" key="28">
    <source>
        <dbReference type="ARBA" id="ARBA00033404"/>
    </source>
</evidence>
<dbReference type="GO" id="GO:0008395">
    <property type="term" value="F:steroid hydroxylase activity"/>
    <property type="evidence" value="ECO:0007669"/>
    <property type="project" value="TreeGrafter"/>
</dbReference>
<evidence type="ECO:0000256" key="24">
    <source>
        <dbReference type="ARBA" id="ARBA00023136"/>
    </source>
</evidence>